<feature type="compositionally biased region" description="Polar residues" evidence="1">
    <location>
        <begin position="69"/>
        <end position="83"/>
    </location>
</feature>
<feature type="region of interest" description="Disordered" evidence="1">
    <location>
        <begin position="69"/>
        <end position="97"/>
    </location>
</feature>
<feature type="compositionally biased region" description="Polar residues" evidence="1">
    <location>
        <begin position="129"/>
        <end position="139"/>
    </location>
</feature>
<reference evidence="2 3" key="1">
    <citation type="submission" date="2023-10" db="EMBL/GenBank/DDBJ databases">
        <title>Genomes of two closely related lineages of the louse Polyplax serrata with different host specificities.</title>
        <authorList>
            <person name="Martinu J."/>
            <person name="Tarabai H."/>
            <person name="Stefka J."/>
            <person name="Hypsa V."/>
        </authorList>
    </citation>
    <scope>NUCLEOTIDE SEQUENCE [LARGE SCALE GENOMIC DNA]</scope>
    <source>
        <strain evidence="2">HR10_N</strain>
    </source>
</reference>
<evidence type="ECO:0000313" key="2">
    <source>
        <dbReference type="EMBL" id="KAK6645397.1"/>
    </source>
</evidence>
<name>A0AAN8SIB1_POLSC</name>
<feature type="region of interest" description="Disordered" evidence="1">
    <location>
        <begin position="179"/>
        <end position="235"/>
    </location>
</feature>
<gene>
    <name evidence="2" type="ORF">RUM43_001674</name>
</gene>
<dbReference type="EMBL" id="JAWJWE010000001">
    <property type="protein sequence ID" value="KAK6645397.1"/>
    <property type="molecule type" value="Genomic_DNA"/>
</dbReference>
<dbReference type="InterPro" id="IPR049813">
    <property type="entry name" value="Elp-1-like_TD"/>
</dbReference>
<feature type="compositionally biased region" description="Polar residues" evidence="1">
    <location>
        <begin position="196"/>
        <end position="213"/>
    </location>
</feature>
<organism evidence="2 3">
    <name type="scientific">Polyplax serrata</name>
    <name type="common">Common mouse louse</name>
    <dbReference type="NCBI Taxonomy" id="468196"/>
    <lineage>
        <taxon>Eukaryota</taxon>
        <taxon>Metazoa</taxon>
        <taxon>Ecdysozoa</taxon>
        <taxon>Arthropoda</taxon>
        <taxon>Hexapoda</taxon>
        <taxon>Insecta</taxon>
        <taxon>Pterygota</taxon>
        <taxon>Neoptera</taxon>
        <taxon>Paraneoptera</taxon>
        <taxon>Psocodea</taxon>
        <taxon>Troctomorpha</taxon>
        <taxon>Phthiraptera</taxon>
        <taxon>Anoplura</taxon>
        <taxon>Polyplacidae</taxon>
        <taxon>Polyplax</taxon>
    </lineage>
</organism>
<proteinExistence type="predicted"/>
<evidence type="ECO:0000256" key="1">
    <source>
        <dbReference type="SAM" id="MobiDB-lite"/>
    </source>
</evidence>
<dbReference type="AlphaFoldDB" id="A0AAN8SIB1"/>
<protein>
    <submittedName>
        <fullName evidence="2">Uncharacterized protein</fullName>
    </submittedName>
</protein>
<comment type="caution">
    <text evidence="2">The sequence shown here is derived from an EMBL/GenBank/DDBJ whole genome shotgun (WGS) entry which is preliminary data.</text>
</comment>
<dbReference type="Proteomes" id="UP001372834">
    <property type="component" value="Unassembled WGS sequence"/>
</dbReference>
<accession>A0AAN8SIB1</accession>
<dbReference type="CDD" id="cd21931">
    <property type="entry name" value="TD_EMAP-like"/>
    <property type="match status" value="1"/>
</dbReference>
<feature type="compositionally biased region" description="Low complexity" evidence="1">
    <location>
        <begin position="140"/>
        <end position="164"/>
    </location>
</feature>
<evidence type="ECO:0000313" key="3">
    <source>
        <dbReference type="Proteomes" id="UP001372834"/>
    </source>
</evidence>
<sequence>MMRMNGQLDSDESSGTEIDEMAENENSLLVEKIEELEKKILDQGDEIICLRSTLANVVRRLELVEANSKGASDSWNKYGNTAKNGGHRSSGEYGVLRQPGYYNSKAKEPIKRSLSSTNTGLLHRRQAHYQSTGSLHSGQSTHSEANSSNSASPIPISPSASTHSNSLGIQPVIRQAGSSFIPSKVGDGNGRHSVASPRTVSNLHNSKRWSSTGDFGAHSQIPSPSSGSPFGRTSDVTLDETEGILRMYLRGRPVVLNIPTAVSDTYDINEVVKPPSERLKLDWVLFQAILGASYFHKEFFYHETIDYKSLDWYEGNEEHNIKKSGRETLGSGVGVGPVEEIQRLKETRGSIPGDLVGPDHTWHSTG</sequence>
<feature type="region of interest" description="Disordered" evidence="1">
    <location>
        <begin position="129"/>
        <end position="165"/>
    </location>
</feature>